<dbReference type="EMBL" id="CAJVPG010000457">
    <property type="protein sequence ID" value="CAG8429253.1"/>
    <property type="molecule type" value="Genomic_DNA"/>
</dbReference>
<name>A0A9W4K3M5_9EURO</name>
<evidence type="ECO:0000313" key="3">
    <source>
        <dbReference type="Proteomes" id="UP001152649"/>
    </source>
</evidence>
<feature type="region of interest" description="Disordered" evidence="1">
    <location>
        <begin position="1"/>
        <end position="131"/>
    </location>
</feature>
<feature type="region of interest" description="Disordered" evidence="1">
    <location>
        <begin position="333"/>
        <end position="414"/>
    </location>
</feature>
<accession>A0A9W4K3M5</accession>
<feature type="compositionally biased region" description="Polar residues" evidence="1">
    <location>
        <begin position="391"/>
        <end position="401"/>
    </location>
</feature>
<keyword evidence="3" id="KW-1185">Reference proteome</keyword>
<dbReference type="AlphaFoldDB" id="A0A9W4K3M5"/>
<comment type="caution">
    <text evidence="2">The sequence shown here is derived from an EMBL/GenBank/DDBJ whole genome shotgun (WGS) entry which is preliminary data.</text>
</comment>
<proteinExistence type="predicted"/>
<dbReference type="OrthoDB" id="4315250at2759"/>
<feature type="region of interest" description="Disordered" evidence="1">
    <location>
        <begin position="146"/>
        <end position="167"/>
    </location>
</feature>
<feature type="compositionally biased region" description="Polar residues" evidence="1">
    <location>
        <begin position="70"/>
        <end position="80"/>
    </location>
</feature>
<feature type="compositionally biased region" description="Basic and acidic residues" evidence="1">
    <location>
        <begin position="14"/>
        <end position="26"/>
    </location>
</feature>
<evidence type="ECO:0000313" key="2">
    <source>
        <dbReference type="EMBL" id="CAG8429253.1"/>
    </source>
</evidence>
<dbReference type="Proteomes" id="UP001152649">
    <property type="component" value="Unassembled WGS sequence"/>
</dbReference>
<feature type="compositionally biased region" description="Basic and acidic residues" evidence="1">
    <location>
        <begin position="333"/>
        <end position="344"/>
    </location>
</feature>
<feature type="non-terminal residue" evidence="2">
    <location>
        <position position="441"/>
    </location>
</feature>
<evidence type="ECO:0000256" key="1">
    <source>
        <dbReference type="SAM" id="MobiDB-lite"/>
    </source>
</evidence>
<organism evidence="2 3">
    <name type="scientific">Penicillium salamii</name>
    <dbReference type="NCBI Taxonomy" id="1612424"/>
    <lineage>
        <taxon>Eukaryota</taxon>
        <taxon>Fungi</taxon>
        <taxon>Dikarya</taxon>
        <taxon>Ascomycota</taxon>
        <taxon>Pezizomycotina</taxon>
        <taxon>Eurotiomycetes</taxon>
        <taxon>Eurotiomycetidae</taxon>
        <taxon>Eurotiales</taxon>
        <taxon>Aspergillaceae</taxon>
        <taxon>Penicillium</taxon>
    </lineage>
</organism>
<protein>
    <submittedName>
        <fullName evidence="2">Uncharacterized protein</fullName>
    </submittedName>
</protein>
<feature type="compositionally biased region" description="Polar residues" evidence="1">
    <location>
        <begin position="356"/>
        <end position="369"/>
    </location>
</feature>
<reference evidence="2" key="1">
    <citation type="submission" date="2021-07" db="EMBL/GenBank/DDBJ databases">
        <authorList>
            <person name="Branca A.L. A."/>
        </authorList>
    </citation>
    <scope>NUCLEOTIDE SEQUENCE</scope>
</reference>
<sequence length="441" mass="48745">MVSNASTAGVKKPSKGEPRTTKHSQEQLEQLLDEAQSGEITNGEGPSAAEKVSAAPGPGDGRQSPDREQPLQSNSNQNGDISGDLHSKTQPAGDSPSSDVDMSDVEPQPSGKSVSAGPTGARARGLDDSTNDKQLLVDFQQMSISEHRHSKKNRHEDPQPGDIEAFGGQSNNRFFIFRVGPIKAPKYVYRRTNAYSTKGLKNLSFANNRISKLRYEAENGDQHWQYTKDNIVGVRGIAIDETGNSLRSPHTWIKIEWMDIKKEHQALLGEECNWTTRSDVIRLMGPKLASLVIHAAWDAQETLHLEAINSEGKSAHRALTPCPLAMFEDKKIKRERSDSPHRYESSSVLLKPLSSAPKSHSSISGTNPVTGIKQEPEEEPRSPIEDAPAPNATQNESSGGSQHKEKAPQKFNIHTYMANVEKLEKWNTFTKDEREEKYRKA</sequence>
<gene>
    <name evidence="2" type="ORF">PSALAMII_LOCUS10923</name>
</gene>